<dbReference type="PANTHER" id="PTHR42663:SF6">
    <property type="entry name" value="HYDROLASE C777.06C-RELATED"/>
    <property type="match status" value="1"/>
</dbReference>
<dbReference type="GO" id="GO:0046872">
    <property type="term" value="F:metal ion binding"/>
    <property type="evidence" value="ECO:0007669"/>
    <property type="project" value="UniProtKB-KW"/>
</dbReference>
<dbReference type="RefSeq" id="WP_081793840.1">
    <property type="nucleotide sequence ID" value="NZ_KK082185.1"/>
</dbReference>
<organism evidence="5 6">
    <name type="scientific">Paenibacillus darwinianus</name>
    <dbReference type="NCBI Taxonomy" id="1380763"/>
    <lineage>
        <taxon>Bacteria</taxon>
        <taxon>Bacillati</taxon>
        <taxon>Bacillota</taxon>
        <taxon>Bacilli</taxon>
        <taxon>Bacillales</taxon>
        <taxon>Paenibacillaceae</taxon>
        <taxon>Paenibacillus</taxon>
    </lineage>
</organism>
<dbReference type="Pfam" id="PF23023">
    <property type="entry name" value="Anti-Pycsar_Apyc1"/>
    <property type="match status" value="1"/>
</dbReference>
<keyword evidence="6" id="KW-1185">Reference proteome</keyword>
<comment type="catalytic activity">
    <reaction evidence="1">
        <text>3',5'-cyclic CMP + H2O = CMP + H(+)</text>
        <dbReference type="Rhea" id="RHEA:72675"/>
        <dbReference type="ChEBI" id="CHEBI:15377"/>
        <dbReference type="ChEBI" id="CHEBI:15378"/>
        <dbReference type="ChEBI" id="CHEBI:58003"/>
        <dbReference type="ChEBI" id="CHEBI:60377"/>
    </reaction>
    <physiologicalReaction direction="left-to-right" evidence="1">
        <dbReference type="Rhea" id="RHEA:72676"/>
    </physiologicalReaction>
</comment>
<gene>
    <name evidence="5" type="ORF">BG53_02215</name>
</gene>
<name>A0A9W5S0W2_9BACL</name>
<dbReference type="OrthoDB" id="9803916at2"/>
<dbReference type="InterPro" id="IPR001279">
    <property type="entry name" value="Metallo-B-lactamas"/>
</dbReference>
<dbReference type="EMBL" id="JFHU01000129">
    <property type="protein sequence ID" value="EXX88310.1"/>
    <property type="molecule type" value="Genomic_DNA"/>
</dbReference>
<dbReference type="SMART" id="SM00849">
    <property type="entry name" value="Lactamase_B"/>
    <property type="match status" value="1"/>
</dbReference>
<dbReference type="AlphaFoldDB" id="A0A9W5S0W2"/>
<dbReference type="Gene3D" id="3.60.15.10">
    <property type="entry name" value="Ribonuclease Z/Hydroxyacylglutathione hydrolase-like"/>
    <property type="match status" value="1"/>
</dbReference>
<dbReference type="InterPro" id="IPR036866">
    <property type="entry name" value="RibonucZ/Hydroxyglut_hydro"/>
</dbReference>
<evidence type="ECO:0000313" key="6">
    <source>
        <dbReference type="Proteomes" id="UP000053750"/>
    </source>
</evidence>
<reference evidence="5 6" key="1">
    <citation type="submission" date="2014-02" db="EMBL/GenBank/DDBJ databases">
        <title>Genome sequence of Paenibacillus darwinianus reveals adaptive mechanisms for survival in Antarctic soils.</title>
        <authorList>
            <person name="Dsouza M."/>
            <person name="Taylor M.W."/>
            <person name="Turner S.J."/>
            <person name="Aislabie J."/>
        </authorList>
    </citation>
    <scope>NUCLEOTIDE SEQUENCE [LARGE SCALE GENOMIC DNA]</scope>
    <source>
        <strain evidence="5 6">CE1</strain>
    </source>
</reference>
<protein>
    <submittedName>
        <fullName evidence="5">Beta-lactamase</fullName>
    </submittedName>
</protein>
<dbReference type="PANTHER" id="PTHR42663">
    <property type="entry name" value="HYDROLASE C777.06C-RELATED-RELATED"/>
    <property type="match status" value="1"/>
</dbReference>
<comment type="catalytic activity">
    <reaction evidence="3">
        <text>3',5'-cyclic UMP + H2O = UMP + H(+)</text>
        <dbReference type="Rhea" id="RHEA:70575"/>
        <dbReference type="ChEBI" id="CHEBI:15377"/>
        <dbReference type="ChEBI" id="CHEBI:15378"/>
        <dbReference type="ChEBI" id="CHEBI:57865"/>
        <dbReference type="ChEBI" id="CHEBI:184387"/>
    </reaction>
    <physiologicalReaction direction="left-to-right" evidence="3">
        <dbReference type="Rhea" id="RHEA:70576"/>
    </physiologicalReaction>
</comment>
<evidence type="ECO:0000313" key="5">
    <source>
        <dbReference type="EMBL" id="EXX88310.1"/>
    </source>
</evidence>
<accession>A0A9W5S0W2</accession>
<dbReference type="GO" id="GO:0016787">
    <property type="term" value="F:hydrolase activity"/>
    <property type="evidence" value="ECO:0007669"/>
    <property type="project" value="UniProtKB-KW"/>
</dbReference>
<dbReference type="SUPFAM" id="SSF56281">
    <property type="entry name" value="Metallo-hydrolase/oxidoreductase"/>
    <property type="match status" value="1"/>
</dbReference>
<proteinExistence type="predicted"/>
<evidence type="ECO:0000259" key="4">
    <source>
        <dbReference type="SMART" id="SM00849"/>
    </source>
</evidence>
<dbReference type="Proteomes" id="UP000053750">
    <property type="component" value="Unassembled WGS sequence"/>
</dbReference>
<evidence type="ECO:0000256" key="3">
    <source>
        <dbReference type="ARBA" id="ARBA00048505"/>
    </source>
</evidence>
<evidence type="ECO:0000256" key="1">
    <source>
        <dbReference type="ARBA" id="ARBA00034221"/>
    </source>
</evidence>
<evidence type="ECO:0000256" key="2">
    <source>
        <dbReference type="ARBA" id="ARBA00034301"/>
    </source>
</evidence>
<comment type="caution">
    <text evidence="5">The sequence shown here is derived from an EMBL/GenBank/DDBJ whole genome shotgun (WGS) entry which is preliminary data.</text>
</comment>
<feature type="domain" description="Metallo-beta-lactamase" evidence="4">
    <location>
        <begin position="18"/>
        <end position="215"/>
    </location>
</feature>
<sequence>MDILMLGTGSAWAKKYYNNNALLFVDGFTLMVDCGITAPAALHALGKPIDEIDALLVTHIHGDHVGGLEETAFRMRFQFQKKPVLFVPAKLVEPLWEHTLKGGLQQREDETLNDFFEVRLIEEGEAIELHPGLQVELIRTEHVPGKISYSLLLNDSFFYSSDMQFAPELVTRMVREKGCTVFHDCQLTPPGVVHAALEELLTLPEDVQEKIYLMHYPDNKDEFTGKTGLMRFVEQHRRYSI</sequence>
<comment type="function">
    <text evidence="2">Counteracts the endogenous Pycsar antiviral defense system. Phosphodiesterase that enables metal-dependent hydrolysis of host cyclic nucleotide Pycsar defense signals such as cCMP and cUMP.</text>
</comment>